<dbReference type="GO" id="GO:0043565">
    <property type="term" value="F:sequence-specific DNA binding"/>
    <property type="evidence" value="ECO:0007669"/>
    <property type="project" value="InterPro"/>
</dbReference>
<evidence type="ECO:0000256" key="7">
    <source>
        <dbReference type="ARBA" id="ARBA00061007"/>
    </source>
</evidence>
<dbReference type="GO" id="GO:0005634">
    <property type="term" value="C:nucleus"/>
    <property type="evidence" value="ECO:0007669"/>
    <property type="project" value="UniProtKB-SubCell"/>
</dbReference>
<dbReference type="InterPro" id="IPR003657">
    <property type="entry name" value="WRKY_dom"/>
</dbReference>
<evidence type="ECO:0000259" key="10">
    <source>
        <dbReference type="PROSITE" id="PS50811"/>
    </source>
</evidence>
<sequence>MEQGFNHQSIILNSFDMDQVSRVDHREKRVVSEMDFFTEKKNCDDTDVELIKEESQQGRQLHSDDHINTGLNLLTTNTILNREKPDMDQNDRSQEVGGRTSNTEFVVLKAELDRMNTENERLRAIVNQINDKCYSLKMNIMSLLHRQQNPGTENKSDQDHKMINSMVAEEEKIRKHIIDFGQRESVDDQDPGSNNQDCSSSPSGKEEMSSGLMQKISSKTKTKREESPEKNFQEWISKKVAEPHSFDHRTAEATMKKARVSVRARSEAPTISDGCQWRKYGQKMAKGNPCPRAYYRCTMGVGCPVRKQVQRCAEDQSVLTTTYEGRHNHPLPPAAMAMASTTSAAASMLLSGYMQSADRPHNPNHMLPYPQNMATISASSPFPTVTLDLTSNSRSPGDIFHAPFLNHHQEHVMALNQSENSGNNSQEIVNAATAAIAADPKFTAAVAAAINSIMRNGHLNDNVVEDQKSS</sequence>
<keyword evidence="2" id="KW-0805">Transcription regulation</keyword>
<feature type="coiled-coil region" evidence="8">
    <location>
        <begin position="105"/>
        <end position="132"/>
    </location>
</feature>
<comment type="subcellular location">
    <subcellularLocation>
        <location evidence="1">Nucleus</location>
    </subcellularLocation>
</comment>
<feature type="compositionally biased region" description="Basic and acidic residues" evidence="9">
    <location>
        <begin position="223"/>
        <end position="236"/>
    </location>
</feature>
<keyword evidence="6" id="KW-0539">Nucleus</keyword>
<reference evidence="12" key="1">
    <citation type="journal article" date="2018" name="Gigascience">
        <title>Genome assembly of the Pink Ipe (Handroanthus impetiginosus, Bignoniaceae), a highly valued, ecologically keystone Neotropical timber forest tree.</title>
        <authorList>
            <person name="Silva-Junior O.B."/>
            <person name="Grattapaglia D."/>
            <person name="Novaes E."/>
            <person name="Collevatti R.G."/>
        </authorList>
    </citation>
    <scope>NUCLEOTIDE SEQUENCE [LARGE SCALE GENOMIC DNA]</scope>
    <source>
        <strain evidence="12">cv. UFG-1</strain>
    </source>
</reference>
<evidence type="ECO:0000256" key="8">
    <source>
        <dbReference type="SAM" id="Coils"/>
    </source>
</evidence>
<comment type="similarity">
    <text evidence="7">Belongs to the WRKY group II-b family.</text>
</comment>
<dbReference type="EMBL" id="NKXS01006034">
    <property type="protein sequence ID" value="PIN02157.1"/>
    <property type="molecule type" value="Genomic_DNA"/>
</dbReference>
<dbReference type="FunFam" id="2.20.25.80:FF:000002">
    <property type="entry name" value="probable WRKY transcription factor 31"/>
    <property type="match status" value="1"/>
</dbReference>
<keyword evidence="5" id="KW-0804">Transcription</keyword>
<evidence type="ECO:0000256" key="2">
    <source>
        <dbReference type="ARBA" id="ARBA00023015"/>
    </source>
</evidence>
<dbReference type="Proteomes" id="UP000231279">
    <property type="component" value="Unassembled WGS sequence"/>
</dbReference>
<protein>
    <recommendedName>
        <fullName evidence="10">WRKY domain-containing protein</fullName>
    </recommendedName>
</protein>
<evidence type="ECO:0000313" key="12">
    <source>
        <dbReference type="Proteomes" id="UP000231279"/>
    </source>
</evidence>
<dbReference type="AlphaFoldDB" id="A0A2G9GA49"/>
<accession>A0A2G9GA49</accession>
<evidence type="ECO:0000256" key="6">
    <source>
        <dbReference type="ARBA" id="ARBA00023242"/>
    </source>
</evidence>
<name>A0A2G9GA49_9LAMI</name>
<feature type="region of interest" description="Disordered" evidence="9">
    <location>
        <begin position="183"/>
        <end position="236"/>
    </location>
</feature>
<dbReference type="Gene3D" id="2.20.25.80">
    <property type="entry name" value="WRKY domain"/>
    <property type="match status" value="1"/>
</dbReference>
<dbReference type="OrthoDB" id="2020995at2759"/>
<dbReference type="PANTHER" id="PTHR31429">
    <property type="entry name" value="WRKY TRANSCRIPTION FACTOR 36-RELATED"/>
    <property type="match status" value="1"/>
</dbReference>
<feature type="domain" description="WRKY" evidence="10">
    <location>
        <begin position="266"/>
        <end position="332"/>
    </location>
</feature>
<evidence type="ECO:0000256" key="9">
    <source>
        <dbReference type="SAM" id="MobiDB-lite"/>
    </source>
</evidence>
<dbReference type="GO" id="GO:0003700">
    <property type="term" value="F:DNA-binding transcription factor activity"/>
    <property type="evidence" value="ECO:0007669"/>
    <property type="project" value="InterPro"/>
</dbReference>
<dbReference type="InterPro" id="IPR036576">
    <property type="entry name" value="WRKY_dom_sf"/>
</dbReference>
<keyword evidence="3 8" id="KW-0175">Coiled coil</keyword>
<dbReference type="SUPFAM" id="SSF118290">
    <property type="entry name" value="WRKY DNA-binding domain"/>
    <property type="match status" value="1"/>
</dbReference>
<gene>
    <name evidence="11" type="ORF">CDL12_25329</name>
</gene>
<dbReference type="InterPro" id="IPR044810">
    <property type="entry name" value="WRKY_plant"/>
</dbReference>
<dbReference type="SMART" id="SM00774">
    <property type="entry name" value="WRKY"/>
    <property type="match status" value="1"/>
</dbReference>
<organism evidence="11 12">
    <name type="scientific">Handroanthus impetiginosus</name>
    <dbReference type="NCBI Taxonomy" id="429701"/>
    <lineage>
        <taxon>Eukaryota</taxon>
        <taxon>Viridiplantae</taxon>
        <taxon>Streptophyta</taxon>
        <taxon>Embryophyta</taxon>
        <taxon>Tracheophyta</taxon>
        <taxon>Spermatophyta</taxon>
        <taxon>Magnoliopsida</taxon>
        <taxon>eudicotyledons</taxon>
        <taxon>Gunneridae</taxon>
        <taxon>Pentapetalae</taxon>
        <taxon>asterids</taxon>
        <taxon>lamiids</taxon>
        <taxon>Lamiales</taxon>
        <taxon>Bignoniaceae</taxon>
        <taxon>Crescentiina</taxon>
        <taxon>Tabebuia alliance</taxon>
        <taxon>Handroanthus</taxon>
    </lineage>
</organism>
<keyword evidence="4" id="KW-0238">DNA-binding</keyword>
<dbReference type="PROSITE" id="PS50811">
    <property type="entry name" value="WRKY"/>
    <property type="match status" value="1"/>
</dbReference>
<evidence type="ECO:0000256" key="3">
    <source>
        <dbReference type="ARBA" id="ARBA00023054"/>
    </source>
</evidence>
<evidence type="ECO:0000256" key="4">
    <source>
        <dbReference type="ARBA" id="ARBA00023125"/>
    </source>
</evidence>
<evidence type="ECO:0000256" key="1">
    <source>
        <dbReference type="ARBA" id="ARBA00004123"/>
    </source>
</evidence>
<comment type="caution">
    <text evidence="11">The sequence shown here is derived from an EMBL/GenBank/DDBJ whole genome shotgun (WGS) entry which is preliminary data.</text>
</comment>
<dbReference type="PANTHER" id="PTHR31429:SF50">
    <property type="entry name" value="WRKY DOMAIN-CONTAINING PROTEIN"/>
    <property type="match status" value="1"/>
</dbReference>
<evidence type="ECO:0000256" key="5">
    <source>
        <dbReference type="ARBA" id="ARBA00023163"/>
    </source>
</evidence>
<keyword evidence="12" id="KW-1185">Reference proteome</keyword>
<evidence type="ECO:0000313" key="11">
    <source>
        <dbReference type="EMBL" id="PIN02157.1"/>
    </source>
</evidence>
<proteinExistence type="inferred from homology"/>
<dbReference type="Pfam" id="PF03106">
    <property type="entry name" value="WRKY"/>
    <property type="match status" value="1"/>
</dbReference>